<dbReference type="AlphaFoldDB" id="A0A8C4M081"/>
<evidence type="ECO:0000256" key="1">
    <source>
        <dbReference type="SAM" id="MobiDB-lite"/>
    </source>
</evidence>
<reference evidence="2" key="2">
    <citation type="submission" date="2025-08" db="UniProtKB">
        <authorList>
            <consortium name="Ensembl"/>
        </authorList>
    </citation>
    <scope>IDENTIFICATION</scope>
</reference>
<reference evidence="2 3" key="1">
    <citation type="journal article" date="2020" name="Nat. Commun.">
        <title>Donkey genomes provide new insights into domestication and selection for coat color.</title>
        <authorList>
            <person name="Wang"/>
            <person name="C."/>
            <person name="Li"/>
            <person name="H."/>
            <person name="Guo"/>
            <person name="Y."/>
            <person name="Huang"/>
            <person name="J."/>
            <person name="Sun"/>
            <person name="Y."/>
            <person name="Min"/>
            <person name="J."/>
            <person name="Wang"/>
            <person name="J."/>
            <person name="Fang"/>
            <person name="X."/>
            <person name="Zhao"/>
            <person name="Z."/>
            <person name="Wang"/>
            <person name="S."/>
            <person name="Zhang"/>
            <person name="Y."/>
            <person name="Liu"/>
            <person name="Q."/>
            <person name="Jiang"/>
            <person name="Q."/>
            <person name="Wang"/>
            <person name="X."/>
            <person name="Guo"/>
            <person name="Y."/>
            <person name="Yang"/>
            <person name="C."/>
            <person name="Wang"/>
            <person name="Y."/>
            <person name="Tian"/>
            <person name="F."/>
            <person name="Zhuang"/>
            <person name="G."/>
            <person name="Fan"/>
            <person name="Y."/>
            <person name="Gao"/>
            <person name="Q."/>
            <person name="Li"/>
            <person name="Y."/>
            <person name="Ju"/>
            <person name="Z."/>
            <person name="Li"/>
            <person name="J."/>
            <person name="Li"/>
            <person name="R."/>
            <person name="Hou"/>
            <person name="M."/>
            <person name="Yang"/>
            <person name="G."/>
            <person name="Liu"/>
            <person name="G."/>
            <person name="Liu"/>
            <person name="W."/>
            <person name="Guo"/>
            <person name="J."/>
            <person name="Pan"/>
            <person name="S."/>
            <person name="Fan"/>
            <person name="G."/>
            <person name="Zhang"/>
            <person name="W."/>
            <person name="Zhang"/>
            <person name="R."/>
            <person name="Yu"/>
            <person name="J."/>
            <person name="Zhang"/>
            <person name="X."/>
            <person name="Yin"/>
            <person name="Q."/>
            <person name="Ji"/>
            <person name="C."/>
            <person name="Jin"/>
            <person name="Y."/>
            <person name="Yue"/>
            <person name="G."/>
            <person name="Liu"/>
            <person name="M."/>
            <person name="Xu"/>
            <person name="J."/>
            <person name="Liu"/>
            <person name="S."/>
            <person name="Jordana"/>
            <person name="J."/>
            <person name="Noce"/>
            <person name="A."/>
            <person name="Amills"/>
            <person name="M."/>
            <person name="Wu"/>
            <person name="D.D."/>
            <person name="Li"/>
            <person name="S."/>
            <person name="Zhou"/>
            <person name="X. and Zhong"/>
            <person name="J."/>
        </authorList>
    </citation>
    <scope>NUCLEOTIDE SEQUENCE [LARGE SCALE GENOMIC DNA]</scope>
</reference>
<organism evidence="2 3">
    <name type="scientific">Equus asinus</name>
    <name type="common">Donkey</name>
    <name type="synonym">Equus africanus asinus</name>
    <dbReference type="NCBI Taxonomy" id="9793"/>
    <lineage>
        <taxon>Eukaryota</taxon>
        <taxon>Metazoa</taxon>
        <taxon>Chordata</taxon>
        <taxon>Craniata</taxon>
        <taxon>Vertebrata</taxon>
        <taxon>Euteleostomi</taxon>
        <taxon>Mammalia</taxon>
        <taxon>Eutheria</taxon>
        <taxon>Laurasiatheria</taxon>
        <taxon>Perissodactyla</taxon>
        <taxon>Equidae</taxon>
        <taxon>Equus</taxon>
    </lineage>
</organism>
<sequence length="335" mass="35994">MAERPEQQQMKTSFLFIQLWAPPRALPALSPAAAAWTAAPGGLEEGHIFPSPRTGFLAGHDLRHTQGLAVPPSLLQKEGRGTVKLAAFSCSALKEETEGEEKHQDLEVRRGGVGTSPRRRRSLAPASGTLGRQQPLSCRLPRPAAVMSDGSNNPSTGWKHWPVMTGPQDLWSVDPQSCNALGCSVPQATLTHAADRSEEVKRGAAIYQVLPKSCEEGTGPTVRARRARLCRYCPPVQTSTRCLAPPAALPYKKTAEAKPVLQNGHWRPWGGFTEFGGGFQNKKQPWSSATPMHTWPSGAHIHLPSSPASGCVPWASASGLHVPLGGERRSLCGLL</sequence>
<dbReference type="Proteomes" id="UP000694387">
    <property type="component" value="Chromosome 18"/>
</dbReference>
<feature type="region of interest" description="Disordered" evidence="1">
    <location>
        <begin position="96"/>
        <end position="136"/>
    </location>
</feature>
<reference evidence="2" key="3">
    <citation type="submission" date="2025-09" db="UniProtKB">
        <authorList>
            <consortium name="Ensembl"/>
        </authorList>
    </citation>
    <scope>IDENTIFICATION</scope>
</reference>
<name>A0A8C4M081_EQUAS</name>
<dbReference type="GeneTree" id="ENSGT00680000101436"/>
<feature type="compositionally biased region" description="Basic and acidic residues" evidence="1">
    <location>
        <begin position="96"/>
        <end position="110"/>
    </location>
</feature>
<proteinExistence type="predicted"/>
<dbReference type="Ensembl" id="ENSEAST00005019918.2">
    <property type="protein sequence ID" value="ENSEASP00005018352.2"/>
    <property type="gene ID" value="ENSEASG00005012661.2"/>
</dbReference>
<protein>
    <submittedName>
        <fullName evidence="2">Uncharacterized protein</fullName>
    </submittedName>
</protein>
<evidence type="ECO:0000313" key="3">
    <source>
        <dbReference type="Proteomes" id="UP000694387"/>
    </source>
</evidence>
<keyword evidence="3" id="KW-1185">Reference proteome</keyword>
<accession>A0A8C4M081</accession>
<evidence type="ECO:0000313" key="2">
    <source>
        <dbReference type="Ensembl" id="ENSEASP00005018352.2"/>
    </source>
</evidence>